<organism evidence="3">
    <name type="scientific">Davidia involucrata</name>
    <name type="common">Dove tree</name>
    <dbReference type="NCBI Taxonomy" id="16924"/>
    <lineage>
        <taxon>Eukaryota</taxon>
        <taxon>Viridiplantae</taxon>
        <taxon>Streptophyta</taxon>
        <taxon>Embryophyta</taxon>
        <taxon>Tracheophyta</taxon>
        <taxon>Spermatophyta</taxon>
        <taxon>Magnoliopsida</taxon>
        <taxon>eudicotyledons</taxon>
        <taxon>Gunneridae</taxon>
        <taxon>Pentapetalae</taxon>
        <taxon>asterids</taxon>
        <taxon>Cornales</taxon>
        <taxon>Nyssaceae</taxon>
        <taxon>Davidia</taxon>
    </lineage>
</organism>
<evidence type="ECO:0000259" key="2">
    <source>
        <dbReference type="PROSITE" id="PS50108"/>
    </source>
</evidence>
<feature type="region of interest" description="Disordered" evidence="1">
    <location>
        <begin position="43"/>
        <end position="202"/>
    </location>
</feature>
<name>A0A5B6ZYN3_DAVIN</name>
<dbReference type="PANTHER" id="PTHR46325">
    <property type="entry name" value="CRIB DOMAIN-CONTAINING PROTEIN RIC8"/>
    <property type="match status" value="1"/>
</dbReference>
<feature type="compositionally biased region" description="Basic and acidic residues" evidence="1">
    <location>
        <begin position="80"/>
        <end position="90"/>
    </location>
</feature>
<dbReference type="CDD" id="cd00132">
    <property type="entry name" value="CRIB"/>
    <property type="match status" value="1"/>
</dbReference>
<dbReference type="Gene3D" id="3.90.810.10">
    <property type="entry name" value="CRIB domain"/>
    <property type="match status" value="1"/>
</dbReference>
<evidence type="ECO:0000256" key="1">
    <source>
        <dbReference type="SAM" id="MobiDB-lite"/>
    </source>
</evidence>
<accession>A0A5B6ZYN3</accession>
<feature type="domain" description="CRIB" evidence="2">
    <location>
        <begin position="31"/>
        <end position="44"/>
    </location>
</feature>
<dbReference type="PANTHER" id="PTHR46325:SF39">
    <property type="entry name" value="CRIB DOMAIN-CONTAINING PROTEIN RIC8"/>
    <property type="match status" value="1"/>
</dbReference>
<dbReference type="Pfam" id="PF00786">
    <property type="entry name" value="PBD"/>
    <property type="match status" value="1"/>
</dbReference>
<dbReference type="InterPro" id="IPR036936">
    <property type="entry name" value="CRIB_dom_sf"/>
</dbReference>
<gene>
    <name evidence="3" type="ORF">Din_018022</name>
</gene>
<dbReference type="EMBL" id="GHES01018022">
    <property type="protein sequence ID" value="MPA48581.1"/>
    <property type="molecule type" value="Transcribed_RNA"/>
</dbReference>
<sequence length="227" mass="24938">MGTKMKGILKGLRYISQIFDDDDDKEPEMQIGHPTDVKHVAHIGWDGPSIDSPSWMKEFNSPQGSQSGPLNVNGEIQENPEIKWVSEDSNQRSSRAQNSPAKDLPKSLRHHSLPDGSLTSETITRDSSTKSRRRQSSKEPLDSSLGAESPSRNLLPNIPKKSRQKKSKEPVSGGSSRSKASTTCSTLYTSAFSDPGPESGSISIFKNKEICQTCLNPLIREEDKEGT</sequence>
<evidence type="ECO:0000313" key="3">
    <source>
        <dbReference type="EMBL" id="MPA48581.1"/>
    </source>
</evidence>
<dbReference type="SMART" id="SM00285">
    <property type="entry name" value="PBD"/>
    <property type="match status" value="1"/>
</dbReference>
<reference evidence="3" key="1">
    <citation type="submission" date="2019-08" db="EMBL/GenBank/DDBJ databases">
        <title>Reference gene set and small RNA set construction with multiple tissues from Davidia involucrata Baill.</title>
        <authorList>
            <person name="Yang H."/>
            <person name="Zhou C."/>
            <person name="Li G."/>
            <person name="Wang J."/>
            <person name="Gao P."/>
            <person name="Wang M."/>
            <person name="Wang R."/>
            <person name="Zhao Y."/>
        </authorList>
    </citation>
    <scope>NUCLEOTIDE SEQUENCE</scope>
    <source>
        <tissue evidence="3">Mixed with DoveR01_LX</tissue>
    </source>
</reference>
<dbReference type="PROSITE" id="PS50108">
    <property type="entry name" value="CRIB"/>
    <property type="match status" value="1"/>
</dbReference>
<protein>
    <submittedName>
        <fullName evidence="3">Putative CRIB domain-containing protein RIC7-like</fullName>
    </submittedName>
</protein>
<feature type="compositionally biased region" description="Polar residues" evidence="1">
    <location>
        <begin position="173"/>
        <end position="192"/>
    </location>
</feature>
<feature type="compositionally biased region" description="Polar residues" evidence="1">
    <location>
        <begin position="91"/>
        <end position="100"/>
    </location>
</feature>
<dbReference type="AlphaFoldDB" id="A0A5B6ZYN3"/>
<feature type="compositionally biased region" description="Polar residues" evidence="1">
    <location>
        <begin position="60"/>
        <end position="76"/>
    </location>
</feature>
<dbReference type="InterPro" id="IPR000095">
    <property type="entry name" value="CRIB_dom"/>
</dbReference>
<proteinExistence type="predicted"/>